<comment type="caution">
    <text evidence="3">The sequence shown here is derived from an EMBL/GenBank/DDBJ whole genome shotgun (WGS) entry which is preliminary data.</text>
</comment>
<keyword evidence="4" id="KW-1185">Reference proteome</keyword>
<dbReference type="GO" id="GO:0005737">
    <property type="term" value="C:cytoplasm"/>
    <property type="evidence" value="ECO:0007669"/>
    <property type="project" value="TreeGrafter"/>
</dbReference>
<dbReference type="InterPro" id="IPR014756">
    <property type="entry name" value="Ig_E-set"/>
</dbReference>
<evidence type="ECO:0000313" key="4">
    <source>
        <dbReference type="Proteomes" id="UP000494206"/>
    </source>
</evidence>
<accession>A0A8S1FG83</accession>
<dbReference type="EMBL" id="CADEPM010000013">
    <property type="protein sequence ID" value="CAB3411356.1"/>
    <property type="molecule type" value="Genomic_DNA"/>
</dbReference>
<dbReference type="PANTHER" id="PTHR11188">
    <property type="entry name" value="ARRESTIN DOMAIN CONTAINING PROTEIN"/>
    <property type="match status" value="1"/>
</dbReference>
<dbReference type="OrthoDB" id="2333384at2759"/>
<dbReference type="InterPro" id="IPR011021">
    <property type="entry name" value="Arrestin-like_N"/>
</dbReference>
<organism evidence="3 4">
    <name type="scientific">Caenorhabditis bovis</name>
    <dbReference type="NCBI Taxonomy" id="2654633"/>
    <lineage>
        <taxon>Eukaryota</taxon>
        <taxon>Metazoa</taxon>
        <taxon>Ecdysozoa</taxon>
        <taxon>Nematoda</taxon>
        <taxon>Chromadorea</taxon>
        <taxon>Rhabditida</taxon>
        <taxon>Rhabditina</taxon>
        <taxon>Rhabditomorpha</taxon>
        <taxon>Rhabditoidea</taxon>
        <taxon>Rhabditidae</taxon>
        <taxon>Peloderinae</taxon>
        <taxon>Caenorhabditis</taxon>
    </lineage>
</organism>
<dbReference type="PANTHER" id="PTHR11188:SF173">
    <property type="entry name" value="PROTEIN TTM-2"/>
    <property type="match status" value="1"/>
</dbReference>
<comment type="similarity">
    <text evidence="1">Belongs to the arrestin family.</text>
</comment>
<reference evidence="3 4" key="1">
    <citation type="submission" date="2020-04" db="EMBL/GenBank/DDBJ databases">
        <authorList>
            <person name="Laetsch R D."/>
            <person name="Stevens L."/>
            <person name="Kumar S."/>
            <person name="Blaxter L. M."/>
        </authorList>
    </citation>
    <scope>NUCLEOTIDE SEQUENCE [LARGE SCALE GENOMIC DNA]</scope>
</reference>
<proteinExistence type="inferred from homology"/>
<evidence type="ECO:0000313" key="3">
    <source>
        <dbReference type="EMBL" id="CAB3411356.1"/>
    </source>
</evidence>
<gene>
    <name evidence="3" type="ORF">CBOVIS_LOCUS12758</name>
</gene>
<feature type="domain" description="Arrestin-like N-terminal" evidence="2">
    <location>
        <begin position="6"/>
        <end position="140"/>
    </location>
</feature>
<dbReference type="Gene3D" id="2.60.40.640">
    <property type="match status" value="2"/>
</dbReference>
<sequence>MDKIRIELRFDKSFYFPGDLIEGQIICTSSSGFEVDSVVGRIRGDIIQLSLDERQSCSSIVDETVELWRHCSLDQMLGLYDENQNETFNIPHSTTFPIRIPIPSNAPPTFHCPESPVNVKYSIEIQLKRLGSVIAVQEAQIPVVPRNSPTNSAAKPIAFSKHTNFTKGRSIFVEVLLKTDVFSTTDRVDACINISNRWKHSLKYVHLNVVRRIQLLSPDDRVLKTVRIDTTGVGLPSYKSKVAVGESFSFRPNFNIPALPPTFNVNGLFKTDYLIKVSYGRSHSFILDALEVPIKIVSTNIDERTSCRDDVLIDITPTSTFSNHQKLIDFFT</sequence>
<evidence type="ECO:0000259" key="2">
    <source>
        <dbReference type="Pfam" id="PF00339"/>
    </source>
</evidence>
<dbReference type="GO" id="GO:0015031">
    <property type="term" value="P:protein transport"/>
    <property type="evidence" value="ECO:0007669"/>
    <property type="project" value="TreeGrafter"/>
</dbReference>
<dbReference type="InterPro" id="IPR050357">
    <property type="entry name" value="Arrestin_domain-protein"/>
</dbReference>
<dbReference type="InterPro" id="IPR014752">
    <property type="entry name" value="Arrestin-like_C"/>
</dbReference>
<dbReference type="SUPFAM" id="SSF81296">
    <property type="entry name" value="E set domains"/>
    <property type="match status" value="2"/>
</dbReference>
<dbReference type="AlphaFoldDB" id="A0A8S1FG83"/>
<dbReference type="Proteomes" id="UP000494206">
    <property type="component" value="Unassembled WGS sequence"/>
</dbReference>
<evidence type="ECO:0000256" key="1">
    <source>
        <dbReference type="ARBA" id="ARBA00005298"/>
    </source>
</evidence>
<dbReference type="Pfam" id="PF00339">
    <property type="entry name" value="Arrestin_N"/>
    <property type="match status" value="1"/>
</dbReference>
<protein>
    <recommendedName>
        <fullName evidence="2">Arrestin-like N-terminal domain-containing protein</fullName>
    </recommendedName>
</protein>
<name>A0A8S1FG83_9PELO</name>